<reference evidence="1" key="1">
    <citation type="journal article" date="2023" name="Mol. Phylogenet. Evol.">
        <title>Genome-scale phylogeny and comparative genomics of the fungal order Sordariales.</title>
        <authorList>
            <person name="Hensen N."/>
            <person name="Bonometti L."/>
            <person name="Westerberg I."/>
            <person name="Brannstrom I.O."/>
            <person name="Guillou S."/>
            <person name="Cros-Aarteil S."/>
            <person name="Calhoun S."/>
            <person name="Haridas S."/>
            <person name="Kuo A."/>
            <person name="Mondo S."/>
            <person name="Pangilinan J."/>
            <person name="Riley R."/>
            <person name="LaButti K."/>
            <person name="Andreopoulos B."/>
            <person name="Lipzen A."/>
            <person name="Chen C."/>
            <person name="Yan M."/>
            <person name="Daum C."/>
            <person name="Ng V."/>
            <person name="Clum A."/>
            <person name="Steindorff A."/>
            <person name="Ohm R.A."/>
            <person name="Martin F."/>
            <person name="Silar P."/>
            <person name="Natvig D.O."/>
            <person name="Lalanne C."/>
            <person name="Gautier V."/>
            <person name="Ament-Velasquez S.L."/>
            <person name="Kruys A."/>
            <person name="Hutchinson M.I."/>
            <person name="Powell A.J."/>
            <person name="Barry K."/>
            <person name="Miller A.N."/>
            <person name="Grigoriev I.V."/>
            <person name="Debuchy R."/>
            <person name="Gladieux P."/>
            <person name="Hiltunen Thoren M."/>
            <person name="Johannesson H."/>
        </authorList>
    </citation>
    <scope>NUCLEOTIDE SEQUENCE</scope>
    <source>
        <strain evidence="1">CBS 118394</strain>
    </source>
</reference>
<name>A0AAE0HZG0_9PEZI</name>
<evidence type="ECO:0000313" key="2">
    <source>
        <dbReference type="Proteomes" id="UP001283341"/>
    </source>
</evidence>
<accession>A0AAE0HZG0</accession>
<keyword evidence="2" id="KW-1185">Reference proteome</keyword>
<comment type="caution">
    <text evidence="1">The sequence shown here is derived from an EMBL/GenBank/DDBJ whole genome shotgun (WGS) entry which is preliminary data.</text>
</comment>
<dbReference type="EMBL" id="JAUEDM010000005">
    <property type="protein sequence ID" value="KAK3315729.1"/>
    <property type="molecule type" value="Genomic_DNA"/>
</dbReference>
<evidence type="ECO:0000313" key="1">
    <source>
        <dbReference type="EMBL" id="KAK3315729.1"/>
    </source>
</evidence>
<organism evidence="1 2">
    <name type="scientific">Apodospora peruviana</name>
    <dbReference type="NCBI Taxonomy" id="516989"/>
    <lineage>
        <taxon>Eukaryota</taxon>
        <taxon>Fungi</taxon>
        <taxon>Dikarya</taxon>
        <taxon>Ascomycota</taxon>
        <taxon>Pezizomycotina</taxon>
        <taxon>Sordariomycetes</taxon>
        <taxon>Sordariomycetidae</taxon>
        <taxon>Sordariales</taxon>
        <taxon>Lasiosphaeriaceae</taxon>
        <taxon>Apodospora</taxon>
    </lineage>
</organism>
<proteinExistence type="predicted"/>
<dbReference type="Gene3D" id="3.30.70.80">
    <property type="entry name" value="Peptidase S8 propeptide/proteinase inhibitor I9"/>
    <property type="match status" value="1"/>
</dbReference>
<dbReference type="Proteomes" id="UP001283341">
    <property type="component" value="Unassembled WGS sequence"/>
</dbReference>
<sequence length="88" mass="10119">MPGKYLIVVLKPDVSEEDAKRNREEVHRLALENPGSNGVGQAWDMGKFKGYALHIGDENDDFLKRIETKDMIKYVEEDSVVILDKLWD</sequence>
<dbReference type="SUPFAM" id="SSF54897">
    <property type="entry name" value="Protease propeptides/inhibitors"/>
    <property type="match status" value="1"/>
</dbReference>
<dbReference type="InterPro" id="IPR037045">
    <property type="entry name" value="S8pro/Inhibitor_I9_sf"/>
</dbReference>
<reference evidence="1" key="2">
    <citation type="submission" date="2023-06" db="EMBL/GenBank/DDBJ databases">
        <authorList>
            <consortium name="Lawrence Berkeley National Laboratory"/>
            <person name="Haridas S."/>
            <person name="Hensen N."/>
            <person name="Bonometti L."/>
            <person name="Westerberg I."/>
            <person name="Brannstrom I.O."/>
            <person name="Guillou S."/>
            <person name="Cros-Aarteil S."/>
            <person name="Calhoun S."/>
            <person name="Kuo A."/>
            <person name="Mondo S."/>
            <person name="Pangilinan J."/>
            <person name="Riley R."/>
            <person name="Labutti K."/>
            <person name="Andreopoulos B."/>
            <person name="Lipzen A."/>
            <person name="Chen C."/>
            <person name="Yanf M."/>
            <person name="Daum C."/>
            <person name="Ng V."/>
            <person name="Clum A."/>
            <person name="Steindorff A."/>
            <person name="Ohm R."/>
            <person name="Martin F."/>
            <person name="Silar P."/>
            <person name="Natvig D."/>
            <person name="Lalanne C."/>
            <person name="Gautier V."/>
            <person name="Ament-Velasquez S.L."/>
            <person name="Kruys A."/>
            <person name="Hutchinson M.I."/>
            <person name="Powell A.J."/>
            <person name="Barry K."/>
            <person name="Miller A.N."/>
            <person name="Grigoriev I.V."/>
            <person name="Debuchy R."/>
            <person name="Gladieux P."/>
            <person name="Thoren M.H."/>
            <person name="Johannesson H."/>
        </authorList>
    </citation>
    <scope>NUCLEOTIDE SEQUENCE</scope>
    <source>
        <strain evidence="1">CBS 118394</strain>
    </source>
</reference>
<protein>
    <submittedName>
        <fullName evidence="1">Uncharacterized protein</fullName>
    </submittedName>
</protein>
<dbReference type="AlphaFoldDB" id="A0AAE0HZG0"/>
<gene>
    <name evidence="1" type="ORF">B0H66DRAFT_604052</name>
</gene>